<proteinExistence type="predicted"/>
<comment type="caution">
    <text evidence="2">The sequence shown here is derived from an EMBL/GenBank/DDBJ whole genome shotgun (WGS) entry which is preliminary data.</text>
</comment>
<organism evidence="2 3">
    <name type="scientific">Kocuria salsicia</name>
    <dbReference type="NCBI Taxonomy" id="664639"/>
    <lineage>
        <taxon>Bacteria</taxon>
        <taxon>Bacillati</taxon>
        <taxon>Actinomycetota</taxon>
        <taxon>Actinomycetes</taxon>
        <taxon>Micrococcales</taxon>
        <taxon>Micrococcaceae</taxon>
        <taxon>Kocuria</taxon>
    </lineage>
</organism>
<dbReference type="InterPro" id="IPR029044">
    <property type="entry name" value="Nucleotide-diphossugar_trans"/>
</dbReference>
<keyword evidence="3" id="KW-1185">Reference proteome</keyword>
<feature type="compositionally biased region" description="Low complexity" evidence="1">
    <location>
        <begin position="11"/>
        <end position="21"/>
    </location>
</feature>
<protein>
    <recommendedName>
        <fullName evidence="4">Glycosyltransferase</fullName>
    </recommendedName>
</protein>
<name>A0ABV3K8P4_9MICC</name>
<evidence type="ECO:0000313" key="3">
    <source>
        <dbReference type="Proteomes" id="UP001553031"/>
    </source>
</evidence>
<evidence type="ECO:0000256" key="1">
    <source>
        <dbReference type="SAM" id="MobiDB-lite"/>
    </source>
</evidence>
<dbReference type="EMBL" id="JBFBLL010000001">
    <property type="protein sequence ID" value="MEV8156780.1"/>
    <property type="molecule type" value="Genomic_DNA"/>
</dbReference>
<evidence type="ECO:0000313" key="2">
    <source>
        <dbReference type="EMBL" id="MEV8156780.1"/>
    </source>
</evidence>
<accession>A0ABV3K8P4</accession>
<dbReference type="Gene3D" id="3.90.550.10">
    <property type="entry name" value="Spore Coat Polysaccharide Biosynthesis Protein SpsA, Chain A"/>
    <property type="match status" value="1"/>
</dbReference>
<gene>
    <name evidence="2" type="ORF">AB0O96_01000</name>
</gene>
<dbReference type="RefSeq" id="WP_344203955.1">
    <property type="nucleotide sequence ID" value="NZ_BAAARF010000003.1"/>
</dbReference>
<evidence type="ECO:0008006" key="4">
    <source>
        <dbReference type="Google" id="ProtNLM"/>
    </source>
</evidence>
<sequence length="257" mass="27807">MSAFPSHGAVPSPRQRTAAPSPRRRRSTAVRSELPVGPVTREPVGLPVTGAVMDLVVPARDAQRELEPFVRRLDGYLTCYFPYAYRLSVVDLASSDRTLAVAERLAREMPGVRAVHQGSDNPVTALRAAWAESTAPVVAVTRIAPGMDLAVLAPLVVPLISGHSDLAFGTDAVRDPRFARTVAQRSVARFAHRRPPAARAVRRRRASAGVVAVRADAVMRVLPLLREEAGTFEAQLLALAIRSDMRVFGMPVERAVT</sequence>
<feature type="region of interest" description="Disordered" evidence="1">
    <location>
        <begin position="1"/>
        <end position="41"/>
    </location>
</feature>
<dbReference type="SUPFAM" id="SSF53448">
    <property type="entry name" value="Nucleotide-diphospho-sugar transferases"/>
    <property type="match status" value="1"/>
</dbReference>
<dbReference type="Proteomes" id="UP001553031">
    <property type="component" value="Unassembled WGS sequence"/>
</dbReference>
<reference evidence="2 3" key="1">
    <citation type="submission" date="2024-06" db="EMBL/GenBank/DDBJ databases">
        <title>The Natural Products Discovery Center: Release of the First 8490 Sequenced Strains for Exploring Actinobacteria Biosynthetic Diversity.</title>
        <authorList>
            <person name="Kalkreuter E."/>
            <person name="Kautsar S.A."/>
            <person name="Yang D."/>
            <person name="Bader C.D."/>
            <person name="Teijaro C.N."/>
            <person name="Fluegel L."/>
            <person name="Davis C.M."/>
            <person name="Simpson J.R."/>
            <person name="Lauterbach L."/>
            <person name="Steele A.D."/>
            <person name="Gui C."/>
            <person name="Meng S."/>
            <person name="Li G."/>
            <person name="Viehrig K."/>
            <person name="Ye F."/>
            <person name="Su P."/>
            <person name="Kiefer A.F."/>
            <person name="Nichols A."/>
            <person name="Cepeda A.J."/>
            <person name="Yan W."/>
            <person name="Fan B."/>
            <person name="Jiang Y."/>
            <person name="Adhikari A."/>
            <person name="Zheng C.-J."/>
            <person name="Schuster L."/>
            <person name="Cowan T.M."/>
            <person name="Smanski M.J."/>
            <person name="Chevrette M.G."/>
            <person name="De Carvalho L.P.S."/>
            <person name="Shen B."/>
        </authorList>
    </citation>
    <scope>NUCLEOTIDE SEQUENCE [LARGE SCALE GENOMIC DNA]</scope>
    <source>
        <strain evidence="2 3">NPDC079179</strain>
    </source>
</reference>